<dbReference type="Proteomes" id="UP000317176">
    <property type="component" value="Unassembled WGS sequence"/>
</dbReference>
<evidence type="ECO:0000256" key="1">
    <source>
        <dbReference type="SAM" id="MobiDB-lite"/>
    </source>
</evidence>
<name>A0A562LQY2_9BRAD</name>
<reference evidence="2 3" key="1">
    <citation type="journal article" date="2015" name="Stand. Genomic Sci.">
        <title>Genomic Encyclopedia of Bacterial and Archaeal Type Strains, Phase III: the genomes of soil and plant-associated and newly described type strains.</title>
        <authorList>
            <person name="Whitman W.B."/>
            <person name="Woyke T."/>
            <person name="Klenk H.P."/>
            <person name="Zhou Y."/>
            <person name="Lilburn T.G."/>
            <person name="Beck B.J."/>
            <person name="De Vos P."/>
            <person name="Vandamme P."/>
            <person name="Eisen J.A."/>
            <person name="Garrity G."/>
            <person name="Hugenholtz P."/>
            <person name="Kyrpides N.C."/>
        </authorList>
    </citation>
    <scope>NUCLEOTIDE SEQUENCE [LARGE SCALE GENOMIC DNA]</scope>
    <source>
        <strain evidence="2 3">CGMCC 1.10947</strain>
    </source>
</reference>
<proteinExistence type="predicted"/>
<accession>A0A562LQY2</accession>
<evidence type="ECO:0000313" key="3">
    <source>
        <dbReference type="Proteomes" id="UP000317176"/>
    </source>
</evidence>
<protein>
    <submittedName>
        <fullName evidence="2">Uncharacterized protein</fullName>
    </submittedName>
</protein>
<dbReference type="EMBL" id="VLKL01000002">
    <property type="protein sequence ID" value="TWI10054.1"/>
    <property type="molecule type" value="Genomic_DNA"/>
</dbReference>
<comment type="caution">
    <text evidence="2">The sequence shown here is derived from an EMBL/GenBank/DDBJ whole genome shotgun (WGS) entry which is preliminary data.</text>
</comment>
<feature type="compositionally biased region" description="Basic and acidic residues" evidence="1">
    <location>
        <begin position="68"/>
        <end position="77"/>
    </location>
</feature>
<evidence type="ECO:0000313" key="2">
    <source>
        <dbReference type="EMBL" id="TWI10054.1"/>
    </source>
</evidence>
<gene>
    <name evidence="2" type="ORF">IQ17_01134</name>
</gene>
<sequence length="85" mass="9434">MAQNNGTSLPEAIGRLIELGLTAHDRRDQQKLRARKMAGDAIDGMGDKATTEDARIARKQDLLNGPEEFDRLRKDRPGTTSRSKT</sequence>
<dbReference type="AlphaFoldDB" id="A0A562LQY2"/>
<feature type="region of interest" description="Disordered" evidence="1">
    <location>
        <begin position="59"/>
        <end position="85"/>
    </location>
</feature>
<keyword evidence="3" id="KW-1185">Reference proteome</keyword>
<organism evidence="2 3">
    <name type="scientific">Bradyrhizobium daqingense</name>
    <dbReference type="NCBI Taxonomy" id="993502"/>
    <lineage>
        <taxon>Bacteria</taxon>
        <taxon>Pseudomonadati</taxon>
        <taxon>Pseudomonadota</taxon>
        <taxon>Alphaproteobacteria</taxon>
        <taxon>Hyphomicrobiales</taxon>
        <taxon>Nitrobacteraceae</taxon>
        <taxon>Bradyrhizobium</taxon>
    </lineage>
</organism>